<dbReference type="OrthoDB" id="9911at10239"/>
<name>G1JWE9_9CAUD</name>
<reference evidence="3 4" key="1">
    <citation type="journal article" date="2012" name="J. Virol.">
        <title>Complete Genome Sequences of 138 Mycobacteriophages.</title>
        <authorList>
            <consortium name="the Science Education Alliance Phage Hunters Advancing Genomics and Evolutionary Science Program"/>
            <consortium name="the KwaZulu-Natal Research Institute for Tuberculosis and HIV Mycobacterial Genetics Course Students"/>
            <consortium name="the Phage Hunters Integrating Research and Education Program"/>
            <person name="Hatfull G.F."/>
        </authorList>
    </citation>
    <scope>NUCLEOTIDE SEQUENCE [LARGE SCALE GENOMIC DNA]</scope>
</reference>
<organism evidence="3 4">
    <name type="scientific">Mycobacterium phage Patience</name>
    <dbReference type="NCBI Taxonomy" id="1074308"/>
    <lineage>
        <taxon>Viruses</taxon>
        <taxon>Duplodnaviria</taxon>
        <taxon>Heunggongvirae</taxon>
        <taxon>Uroviricota</taxon>
        <taxon>Caudoviricetes</taxon>
        <taxon>Patiencevirus</taxon>
        <taxon>Patiencevirus patience</taxon>
    </lineage>
</organism>
<dbReference type="InterPro" id="IPR049304">
    <property type="entry name" value="Gly_rich_dom"/>
</dbReference>
<dbReference type="RefSeq" id="YP_009012178.1">
    <property type="nucleotide sequence ID" value="NC_023691.1"/>
</dbReference>
<sequence length="346" mass="34618">MPFYTNPVVDPGTWRGWFNDLPPTPVLEKQGWFNFYERIIADNGVGADSTDPMKIAQFLQDTGIGVDLASLKAKENVSDSGGGEDLSKVVIYAPDQGVGSDHSSIVLPVPGIGVGQDSLSVDSLILSAYESGLGSDVINFIKPIISVSDSGVGQDVGTGIFTPQAGVTTTITATGSTTYTIPVWCRYIDIILLGAGGGGRGLGLIGAWGNGGEAGKWYVVTLERGVDIPWTLISFTVNVGTGGSGGSQSGSSPGSAGNPTTAVISGVGTLTGAGGAGGTGTLDYPGKAVSPSSQTVAGQTYTGGGSQSSAAQQGIPPGGGGAGSIVTFVSGGPGARGQAWIRARQS</sequence>
<dbReference type="KEGG" id="vg:18559553"/>
<evidence type="ECO:0000256" key="1">
    <source>
        <dbReference type="SAM" id="MobiDB-lite"/>
    </source>
</evidence>
<dbReference type="EMBL" id="JN412589">
    <property type="protein sequence ID" value="AEL97947.1"/>
    <property type="molecule type" value="Genomic_DNA"/>
</dbReference>
<dbReference type="GeneID" id="18559553"/>
<feature type="region of interest" description="Disordered" evidence="1">
    <location>
        <begin position="243"/>
        <end position="262"/>
    </location>
</feature>
<evidence type="ECO:0000259" key="2">
    <source>
        <dbReference type="Pfam" id="PF21722"/>
    </source>
</evidence>
<feature type="domain" description="Glycine-rich" evidence="2">
    <location>
        <begin position="172"/>
        <end position="344"/>
    </location>
</feature>
<feature type="region of interest" description="Disordered" evidence="1">
    <location>
        <begin position="284"/>
        <end position="323"/>
    </location>
</feature>
<accession>G1JWE9</accession>
<gene>
    <name evidence="3" type="primary">38</name>
    <name evidence="3" type="ORF">PATIENCE_38</name>
</gene>
<proteinExistence type="predicted"/>
<dbReference type="Proteomes" id="UP000000694">
    <property type="component" value="Segment"/>
</dbReference>
<evidence type="ECO:0000313" key="4">
    <source>
        <dbReference type="Proteomes" id="UP000000694"/>
    </source>
</evidence>
<protein>
    <recommendedName>
        <fullName evidence="2">Glycine-rich domain-containing protein</fullName>
    </recommendedName>
</protein>
<keyword evidence="4" id="KW-1185">Reference proteome</keyword>
<evidence type="ECO:0000313" key="3">
    <source>
        <dbReference type="EMBL" id="AEL97947.1"/>
    </source>
</evidence>
<dbReference type="Pfam" id="PF21722">
    <property type="entry name" value="Gly_rich_2"/>
    <property type="match status" value="1"/>
</dbReference>